<sequence>MMARIYAVEPAEVLLDDCFLNKCSGTCQHQPKEHALSTQLIAILPLSCSLLEDVLLQDPSVWKLTLKSSVLSYCPLLFRKAEKHMVFALKKAGHKIFSASKLTPKFHVIVAACRYVHQIQIKRMAARKPNLEIARVREHKIC</sequence>
<proteinExistence type="predicted"/>
<evidence type="ECO:0000313" key="1">
    <source>
        <dbReference type="Proteomes" id="UP000504604"/>
    </source>
</evidence>
<dbReference type="GeneID" id="105161202"/>
<organism evidence="1 2">
    <name type="scientific">Sesamum indicum</name>
    <name type="common">Oriental sesame</name>
    <name type="synonym">Sesamum orientale</name>
    <dbReference type="NCBI Taxonomy" id="4182"/>
    <lineage>
        <taxon>Eukaryota</taxon>
        <taxon>Viridiplantae</taxon>
        <taxon>Streptophyta</taxon>
        <taxon>Embryophyta</taxon>
        <taxon>Tracheophyta</taxon>
        <taxon>Spermatophyta</taxon>
        <taxon>Magnoliopsida</taxon>
        <taxon>eudicotyledons</taxon>
        <taxon>Gunneridae</taxon>
        <taxon>Pentapetalae</taxon>
        <taxon>asterids</taxon>
        <taxon>lamiids</taxon>
        <taxon>Lamiales</taxon>
        <taxon>Pedaliaceae</taxon>
        <taxon>Sesamum</taxon>
    </lineage>
</organism>
<dbReference type="Proteomes" id="UP000504604">
    <property type="component" value="Linkage group LG4"/>
</dbReference>
<protein>
    <submittedName>
        <fullName evidence="2">Uncharacterized protein LOC105161202</fullName>
    </submittedName>
</protein>
<accession>A0A8M8UPP7</accession>
<reference evidence="2" key="1">
    <citation type="submission" date="2025-08" db="UniProtKB">
        <authorList>
            <consortium name="RefSeq"/>
        </authorList>
    </citation>
    <scope>IDENTIFICATION</scope>
</reference>
<evidence type="ECO:0000313" key="2">
    <source>
        <dbReference type="RefSeq" id="XP_020548863.1"/>
    </source>
</evidence>
<dbReference type="RefSeq" id="XP_020548863.1">
    <property type="nucleotide sequence ID" value="XM_020693204.1"/>
</dbReference>
<dbReference type="AlphaFoldDB" id="A0A8M8UPP7"/>
<name>A0A8M8UPP7_SESIN</name>
<gene>
    <name evidence="2" type="primary">LOC105161202</name>
</gene>
<keyword evidence="1" id="KW-1185">Reference proteome</keyword>
<dbReference type="OrthoDB" id="677315at2759"/>
<dbReference type="KEGG" id="sind:105161202"/>